<feature type="compositionally biased region" description="Basic residues" evidence="1">
    <location>
        <begin position="248"/>
        <end position="263"/>
    </location>
</feature>
<accession>A0ABU6Q6G0</accession>
<comment type="caution">
    <text evidence="2">The sequence shown here is derived from an EMBL/GenBank/DDBJ whole genome shotgun (WGS) entry which is preliminary data.</text>
</comment>
<feature type="region of interest" description="Disordered" evidence="1">
    <location>
        <begin position="204"/>
        <end position="268"/>
    </location>
</feature>
<protein>
    <submittedName>
        <fullName evidence="2">Uncharacterized protein</fullName>
    </submittedName>
</protein>
<organism evidence="2 3">
    <name type="scientific">Stylosanthes scabra</name>
    <dbReference type="NCBI Taxonomy" id="79078"/>
    <lineage>
        <taxon>Eukaryota</taxon>
        <taxon>Viridiplantae</taxon>
        <taxon>Streptophyta</taxon>
        <taxon>Embryophyta</taxon>
        <taxon>Tracheophyta</taxon>
        <taxon>Spermatophyta</taxon>
        <taxon>Magnoliopsida</taxon>
        <taxon>eudicotyledons</taxon>
        <taxon>Gunneridae</taxon>
        <taxon>Pentapetalae</taxon>
        <taxon>rosids</taxon>
        <taxon>fabids</taxon>
        <taxon>Fabales</taxon>
        <taxon>Fabaceae</taxon>
        <taxon>Papilionoideae</taxon>
        <taxon>50 kb inversion clade</taxon>
        <taxon>dalbergioids sensu lato</taxon>
        <taxon>Dalbergieae</taxon>
        <taxon>Pterocarpus clade</taxon>
        <taxon>Stylosanthes</taxon>
    </lineage>
</organism>
<name>A0ABU6Q6G0_9FABA</name>
<evidence type="ECO:0000313" key="2">
    <source>
        <dbReference type="EMBL" id="MED6107417.1"/>
    </source>
</evidence>
<feature type="region of interest" description="Disordered" evidence="1">
    <location>
        <begin position="1"/>
        <end position="50"/>
    </location>
</feature>
<feature type="compositionally biased region" description="Basic and acidic residues" evidence="1">
    <location>
        <begin position="1"/>
        <end position="10"/>
    </location>
</feature>
<dbReference type="Proteomes" id="UP001341840">
    <property type="component" value="Unassembled WGS sequence"/>
</dbReference>
<sequence length="298" mass="32244">MLTRLVHPDDDVSDQPAAKISASTSMASIQGDHGKGQENGALPDGVKDDERADRKESLIHVCSKGGLESVCGCALMGEKGVLQIETKLVRCEAQQEREVEARGNDVEANDISFVPESIAEQIEVNETRRICEERGFLSHEGSDDVLLRDLIGGKERENCDGDGGEAVDEALKTKQICEIGGLSFKCKDDDVLLRKIVGDEVRKKPQLSANGMPKDRKKPSKVEAVETSDVSSKNSDEMPLAKFSGSRVSKRARPGSTPKKAKGLRTVPNLGGDIITNAIGGKVESGLEIKEEYNRDTK</sequence>
<gene>
    <name evidence="2" type="ORF">PIB30_013774</name>
</gene>
<evidence type="ECO:0000313" key="3">
    <source>
        <dbReference type="Proteomes" id="UP001341840"/>
    </source>
</evidence>
<proteinExistence type="predicted"/>
<keyword evidence="3" id="KW-1185">Reference proteome</keyword>
<evidence type="ECO:0000256" key="1">
    <source>
        <dbReference type="SAM" id="MobiDB-lite"/>
    </source>
</evidence>
<reference evidence="2 3" key="1">
    <citation type="journal article" date="2023" name="Plants (Basel)">
        <title>Bridging the Gap: Combining Genomics and Transcriptomics Approaches to Understand Stylosanthes scabra, an Orphan Legume from the Brazilian Caatinga.</title>
        <authorList>
            <person name="Ferreira-Neto J.R.C."/>
            <person name="da Silva M.D."/>
            <person name="Binneck E."/>
            <person name="de Melo N.F."/>
            <person name="da Silva R.H."/>
            <person name="de Melo A.L.T.M."/>
            <person name="Pandolfi V."/>
            <person name="Bustamante F.O."/>
            <person name="Brasileiro-Vidal A.C."/>
            <person name="Benko-Iseppon A.M."/>
        </authorList>
    </citation>
    <scope>NUCLEOTIDE SEQUENCE [LARGE SCALE GENOMIC DNA]</scope>
    <source>
        <tissue evidence="2">Leaves</tissue>
    </source>
</reference>
<dbReference type="EMBL" id="JASCZI010000036">
    <property type="protein sequence ID" value="MED6107417.1"/>
    <property type="molecule type" value="Genomic_DNA"/>
</dbReference>